<keyword evidence="8 19" id="KW-0812">Transmembrane</keyword>
<evidence type="ECO:0000259" key="22">
    <source>
        <dbReference type="Pfam" id="PF04565"/>
    </source>
</evidence>
<dbReference type="GO" id="GO:0000428">
    <property type="term" value="C:DNA-directed RNA polymerase complex"/>
    <property type="evidence" value="ECO:0007669"/>
    <property type="project" value="UniProtKB-KW"/>
</dbReference>
<dbReference type="Pfam" id="PF04561">
    <property type="entry name" value="RNA_pol_Rpb2_2"/>
    <property type="match status" value="1"/>
</dbReference>
<reference evidence="23" key="1">
    <citation type="submission" date="2023-05" db="EMBL/GenBank/DDBJ databases">
        <authorList>
            <person name="Huff M."/>
        </authorList>
    </citation>
    <scope>NUCLEOTIDE SEQUENCE</scope>
</reference>
<dbReference type="GO" id="GO:0003677">
    <property type="term" value="F:DNA binding"/>
    <property type="evidence" value="ECO:0007669"/>
    <property type="project" value="InterPro"/>
</dbReference>
<dbReference type="InterPro" id="IPR013936">
    <property type="entry name" value="CRT-like"/>
</dbReference>
<evidence type="ECO:0000256" key="14">
    <source>
        <dbReference type="ARBA" id="ARBA00023136"/>
    </source>
</evidence>
<feature type="transmembrane region" description="Helical" evidence="19">
    <location>
        <begin position="740"/>
        <end position="758"/>
    </location>
</feature>
<dbReference type="GO" id="GO:0005634">
    <property type="term" value="C:nucleus"/>
    <property type="evidence" value="ECO:0007669"/>
    <property type="project" value="UniProtKB-SubCell"/>
</dbReference>
<dbReference type="Pfam" id="PF04563">
    <property type="entry name" value="RNA_pol_Rpb2_1"/>
    <property type="match status" value="1"/>
</dbReference>
<feature type="domain" description="RNA polymerase Rpb2" evidence="20">
    <location>
        <begin position="205"/>
        <end position="377"/>
    </location>
</feature>
<keyword evidence="24" id="KW-1185">Reference proteome</keyword>
<evidence type="ECO:0000256" key="7">
    <source>
        <dbReference type="ARBA" id="ARBA00022679"/>
    </source>
</evidence>
<evidence type="ECO:0000256" key="4">
    <source>
        <dbReference type="ARBA" id="ARBA00012418"/>
    </source>
</evidence>
<dbReference type="FunFam" id="3.90.1110.10:FF:000007">
    <property type="entry name" value="DNA-directed RNA polymerase subunit beta"/>
    <property type="match status" value="1"/>
</dbReference>
<keyword evidence="13 19" id="KW-1133">Transmembrane helix</keyword>
<feature type="transmembrane region" description="Helical" evidence="19">
    <location>
        <begin position="648"/>
        <end position="667"/>
    </location>
</feature>
<evidence type="ECO:0000256" key="13">
    <source>
        <dbReference type="ARBA" id="ARBA00022989"/>
    </source>
</evidence>
<evidence type="ECO:0000256" key="8">
    <source>
        <dbReference type="ARBA" id="ARBA00022692"/>
    </source>
</evidence>
<dbReference type="InterPro" id="IPR007642">
    <property type="entry name" value="RNA_pol_Rpb2_2"/>
</dbReference>
<feature type="transmembrane region" description="Helical" evidence="19">
    <location>
        <begin position="687"/>
        <end position="706"/>
    </location>
</feature>
<evidence type="ECO:0000256" key="9">
    <source>
        <dbReference type="ARBA" id="ARBA00022695"/>
    </source>
</evidence>
<protein>
    <recommendedName>
        <fullName evidence="4">DNA-directed RNA polymerase</fullName>
        <ecNumber evidence="4">2.7.7.6</ecNumber>
    </recommendedName>
</protein>
<evidence type="ECO:0000256" key="10">
    <source>
        <dbReference type="ARBA" id="ARBA00022723"/>
    </source>
</evidence>
<evidence type="ECO:0000256" key="17">
    <source>
        <dbReference type="ARBA" id="ARBA00048552"/>
    </source>
</evidence>
<evidence type="ECO:0000256" key="11">
    <source>
        <dbReference type="ARBA" id="ARBA00022771"/>
    </source>
</evidence>
<keyword evidence="9" id="KW-0548">Nucleotidyltransferase</keyword>
<comment type="subcellular location">
    <subcellularLocation>
        <location evidence="2">Membrane</location>
        <topology evidence="2">Multi-pass membrane protein</topology>
    </subcellularLocation>
    <subcellularLocation>
        <location evidence="1">Nucleus</location>
    </subcellularLocation>
</comment>
<comment type="catalytic activity">
    <reaction evidence="17">
        <text>RNA(n) + a ribonucleoside 5'-triphosphate = RNA(n+1) + diphosphate</text>
        <dbReference type="Rhea" id="RHEA:21248"/>
        <dbReference type="Rhea" id="RHEA-COMP:14527"/>
        <dbReference type="Rhea" id="RHEA-COMP:17342"/>
        <dbReference type="ChEBI" id="CHEBI:33019"/>
        <dbReference type="ChEBI" id="CHEBI:61557"/>
        <dbReference type="ChEBI" id="CHEBI:140395"/>
        <dbReference type="EC" id="2.7.7.6"/>
    </reaction>
</comment>
<dbReference type="EC" id="2.7.7.6" evidence="4"/>
<feature type="domain" description="RNA polymerase beta subunit protrusion" evidence="21">
    <location>
        <begin position="28"/>
        <end position="422"/>
    </location>
</feature>
<keyword evidence="10" id="KW-0479">Metal-binding</keyword>
<evidence type="ECO:0000313" key="24">
    <source>
        <dbReference type="Proteomes" id="UP000834106"/>
    </source>
</evidence>
<evidence type="ECO:0000256" key="15">
    <source>
        <dbReference type="ARBA" id="ARBA00023163"/>
    </source>
</evidence>
<feature type="transmembrane region" description="Helical" evidence="19">
    <location>
        <begin position="770"/>
        <end position="789"/>
    </location>
</feature>
<dbReference type="GO" id="GO:0008270">
    <property type="term" value="F:zinc ion binding"/>
    <property type="evidence" value="ECO:0007669"/>
    <property type="project" value="UniProtKB-KW"/>
</dbReference>
<evidence type="ECO:0000259" key="20">
    <source>
        <dbReference type="Pfam" id="PF04561"/>
    </source>
</evidence>
<accession>A0AAD1ZWZ6</accession>
<comment type="similarity">
    <text evidence="3">Belongs to the CRT-like transporter family.</text>
</comment>
<dbReference type="Gene3D" id="3.90.1100.10">
    <property type="match status" value="2"/>
</dbReference>
<dbReference type="GO" id="GO:0016020">
    <property type="term" value="C:membrane"/>
    <property type="evidence" value="ECO:0007669"/>
    <property type="project" value="UniProtKB-SubCell"/>
</dbReference>
<dbReference type="SUPFAM" id="SSF64484">
    <property type="entry name" value="beta and beta-prime subunits of DNA dependent RNA-polymerase"/>
    <property type="match status" value="1"/>
</dbReference>
<feature type="transmembrane region" description="Helical" evidence="19">
    <location>
        <begin position="867"/>
        <end position="887"/>
    </location>
</feature>
<organism evidence="23 24">
    <name type="scientific">Fraxinus pennsylvanica</name>
    <dbReference type="NCBI Taxonomy" id="56036"/>
    <lineage>
        <taxon>Eukaryota</taxon>
        <taxon>Viridiplantae</taxon>
        <taxon>Streptophyta</taxon>
        <taxon>Embryophyta</taxon>
        <taxon>Tracheophyta</taxon>
        <taxon>Spermatophyta</taxon>
        <taxon>Magnoliopsida</taxon>
        <taxon>eudicotyledons</taxon>
        <taxon>Gunneridae</taxon>
        <taxon>Pentapetalae</taxon>
        <taxon>asterids</taxon>
        <taxon>lamiids</taxon>
        <taxon>Lamiales</taxon>
        <taxon>Oleaceae</taxon>
        <taxon>Oleeae</taxon>
        <taxon>Fraxinus</taxon>
    </lineage>
</organism>
<dbReference type="InterPro" id="IPR007645">
    <property type="entry name" value="RNA_pol_Rpb2_3"/>
</dbReference>
<keyword evidence="6" id="KW-0240">DNA-directed RNA polymerase</keyword>
<keyword evidence="16" id="KW-0539">Nucleus</keyword>
<keyword evidence="11" id="KW-0863">Zinc-finger</keyword>
<feature type="domain" description="RNA polymerase Rpb2" evidence="22">
    <location>
        <begin position="465"/>
        <end position="527"/>
    </location>
</feature>
<feature type="transmembrane region" description="Helical" evidence="19">
    <location>
        <begin position="712"/>
        <end position="733"/>
    </location>
</feature>
<sequence>MEAPRNENRWQLRPHLSKEKNYEALRELFKHHIESFDYMVEYGLDTMLQNIKPIEVFDSFSKLKLRIWFGKPELYPPQKERFSRTMADALYPFECRQAKLTYAGKILVDIYFQYADGAPIREKFNFGQFPIMLKSKLCHLKAAGDPKKLVLYKEDPSEMGGYFILNGLERVIRLLILPKRNYPMSMVRNSFRDKREGYTDKAVAIRSVRQDQSAVTIKLYYLNNGSARLGFWIQGREYLLPVGIILKALADTTDHEIYVSLTCCYNELYDRVKGCVGTQLIGERAKIILDELQNLSLFTHVQCLQHIGEHFRPAMAGLENESYSTVAEAVLRDYIFVHLDNNHDKFNLLIFMLQKLFSLIDQTSVPDNPDSLQNQEVLLPGHLITIYLKEKLQDWLLKVKRLLQDEIDNRTKKFELSSLADVKKVIDKNSPRHISAAVENLLKTGRLVTQSGLDLQQRAGMTVQADRLNFLRFISHFRAVHRGASFAGLRTTSVRKLLPESWGFLCPVHTPDGEPCGLLNHMTSSCRAPISSSAPKAYSSLRTQIITNGSTQISLKTPLKLSLFANSPRKQLKIYSGKISGVQLQHLRLSTIRALGDHDYAPDEPPPSNSNGNKKLFVIACSTVTVALAIANRVLYKLALVPLKEYPFFLAQLTTFGYVAIYFSVLYTRYNSGIATDEMLALPKSPFIIIGFLEALGVVSGMYSGAMLPGPAIPILGQTFLVWQLVFSILLLGRSYSMNRLAGCFLVAAGVVLAVASGSDSDQMLSGVGIFWPAMMIASSAFQAVASIVKESVFLDATTRLKGKLLDIFVVNSYGSGFQALFVLLFLPLLSNLKGIPLTELPSFLKSGAACFFNVGTNTTGCDGAPILPLLYIIVNIAFNISVLNLLKYSSAVVSSLAVMSSVPISIYVLSLPLPYLPEARLRFCNMDLLYLRII</sequence>
<evidence type="ECO:0000256" key="5">
    <source>
        <dbReference type="ARBA" id="ARBA00022448"/>
    </source>
</evidence>
<keyword evidence="12" id="KW-0862">Zinc</keyword>
<dbReference type="Pfam" id="PF08627">
    <property type="entry name" value="CRT-like"/>
    <property type="match status" value="1"/>
</dbReference>
<evidence type="ECO:0000256" key="2">
    <source>
        <dbReference type="ARBA" id="ARBA00004141"/>
    </source>
</evidence>
<dbReference type="Pfam" id="PF04565">
    <property type="entry name" value="RNA_pol_Rpb2_3"/>
    <property type="match status" value="1"/>
</dbReference>
<dbReference type="InterPro" id="IPR007644">
    <property type="entry name" value="RNA_pol_bsu_protrusion"/>
</dbReference>
<proteinExistence type="inferred from homology"/>
<gene>
    <name evidence="23" type="ORF">FPE_LOCUS24583</name>
</gene>
<keyword evidence="7" id="KW-0808">Transferase</keyword>
<evidence type="ECO:0000259" key="21">
    <source>
        <dbReference type="Pfam" id="PF04563"/>
    </source>
</evidence>
<keyword evidence="15" id="KW-0804">Transcription</keyword>
<dbReference type="EMBL" id="OU503050">
    <property type="protein sequence ID" value="CAI9777153.1"/>
    <property type="molecule type" value="Genomic_DNA"/>
</dbReference>
<evidence type="ECO:0000256" key="16">
    <source>
        <dbReference type="ARBA" id="ARBA00023242"/>
    </source>
</evidence>
<dbReference type="GO" id="GO:0003899">
    <property type="term" value="F:DNA-directed RNA polymerase activity"/>
    <property type="evidence" value="ECO:0007669"/>
    <property type="project" value="UniProtKB-EC"/>
</dbReference>
<dbReference type="AlphaFoldDB" id="A0AAD1ZWZ6"/>
<dbReference type="Gene3D" id="3.90.1110.10">
    <property type="entry name" value="RNA polymerase Rpb2, domain 2"/>
    <property type="match status" value="1"/>
</dbReference>
<keyword evidence="5" id="KW-0813">Transport</keyword>
<keyword evidence="14 19" id="KW-0472">Membrane</keyword>
<dbReference type="GO" id="GO:0006351">
    <property type="term" value="P:DNA-templated transcription"/>
    <property type="evidence" value="ECO:0007669"/>
    <property type="project" value="InterPro"/>
</dbReference>
<evidence type="ECO:0000313" key="23">
    <source>
        <dbReference type="EMBL" id="CAI9777153.1"/>
    </source>
</evidence>
<dbReference type="InterPro" id="IPR037034">
    <property type="entry name" value="RNA_pol_Rpb2_2_sf"/>
</dbReference>
<evidence type="ECO:0000256" key="19">
    <source>
        <dbReference type="SAM" id="Phobius"/>
    </source>
</evidence>
<evidence type="ECO:0000256" key="18">
    <source>
        <dbReference type="RuleBase" id="RU000434"/>
    </source>
</evidence>
<evidence type="ECO:0000256" key="1">
    <source>
        <dbReference type="ARBA" id="ARBA00004123"/>
    </source>
</evidence>
<dbReference type="PANTHER" id="PTHR31326:SF1">
    <property type="entry name" value="PROTEIN CLT2, CHLOROPLASTIC"/>
    <property type="match status" value="1"/>
</dbReference>
<dbReference type="PANTHER" id="PTHR31326">
    <property type="entry name" value="PROTEIN CLT2, CHLOROPLASTIC"/>
    <property type="match status" value="1"/>
</dbReference>
<dbReference type="Proteomes" id="UP000834106">
    <property type="component" value="Chromosome 15"/>
</dbReference>
<feature type="transmembrane region" description="Helical" evidence="19">
    <location>
        <begin position="809"/>
        <end position="830"/>
    </location>
</feature>
<name>A0AAD1ZWZ6_9LAMI</name>
<comment type="similarity">
    <text evidence="18">Belongs to the RNA polymerase beta chain family.</text>
</comment>
<dbReference type="FunFam" id="3.90.1100.10:FF:000008">
    <property type="entry name" value="DNA-directed RNA polymerase subunit beta"/>
    <property type="match status" value="1"/>
</dbReference>
<evidence type="ECO:0000256" key="3">
    <source>
        <dbReference type="ARBA" id="ARBA00006690"/>
    </source>
</evidence>
<feature type="transmembrane region" description="Helical" evidence="19">
    <location>
        <begin position="894"/>
        <end position="914"/>
    </location>
</feature>
<evidence type="ECO:0000256" key="6">
    <source>
        <dbReference type="ARBA" id="ARBA00022478"/>
    </source>
</evidence>
<evidence type="ECO:0000256" key="12">
    <source>
        <dbReference type="ARBA" id="ARBA00022833"/>
    </source>
</evidence>